<name>A0ABX0TU95_9SPHN</name>
<evidence type="ECO:0000313" key="3">
    <source>
        <dbReference type="EMBL" id="NIJ09021.1"/>
    </source>
</evidence>
<dbReference type="PANTHER" id="PTHR11236:SF50">
    <property type="entry name" value="AMINODEOXYCHORISMATE SYNTHASE COMPONENT 1"/>
    <property type="match status" value="1"/>
</dbReference>
<dbReference type="Gene3D" id="3.20.10.10">
    <property type="entry name" value="D-amino Acid Aminotransferase, subunit A, domain 2"/>
    <property type="match status" value="1"/>
</dbReference>
<dbReference type="InterPro" id="IPR043131">
    <property type="entry name" value="BCAT-like_N"/>
</dbReference>
<keyword evidence="3" id="KW-0456">Lyase</keyword>
<dbReference type="InterPro" id="IPR005801">
    <property type="entry name" value="ADC_synthase"/>
</dbReference>
<keyword evidence="3" id="KW-0032">Aminotransferase</keyword>
<evidence type="ECO:0000313" key="4">
    <source>
        <dbReference type="Proteomes" id="UP000727456"/>
    </source>
</evidence>
<dbReference type="InterPro" id="IPR019999">
    <property type="entry name" value="Anth_synth_I-like"/>
</dbReference>
<organism evidence="3 4">
    <name type="scientific">Sphingomonas vulcanisoli</name>
    <dbReference type="NCBI Taxonomy" id="1658060"/>
    <lineage>
        <taxon>Bacteria</taxon>
        <taxon>Pseudomonadati</taxon>
        <taxon>Pseudomonadota</taxon>
        <taxon>Alphaproteobacteria</taxon>
        <taxon>Sphingomonadales</taxon>
        <taxon>Sphingomonadaceae</taxon>
        <taxon>Sphingomonas</taxon>
    </lineage>
</organism>
<dbReference type="GO" id="GO:0046820">
    <property type="term" value="F:4-amino-4-deoxychorismate synthase activity"/>
    <property type="evidence" value="ECO:0007669"/>
    <property type="project" value="UniProtKB-EC"/>
</dbReference>
<dbReference type="EMBL" id="JAAOZC010000007">
    <property type="protein sequence ID" value="NIJ09021.1"/>
    <property type="molecule type" value="Genomic_DNA"/>
</dbReference>
<keyword evidence="4" id="KW-1185">Reference proteome</keyword>
<keyword evidence="3" id="KW-0808">Transferase</keyword>
<dbReference type="GO" id="GO:0008696">
    <property type="term" value="F:4-amino-4-deoxychorismate lyase activity"/>
    <property type="evidence" value="ECO:0007669"/>
    <property type="project" value="UniProtKB-EC"/>
</dbReference>
<dbReference type="Pfam" id="PF01063">
    <property type="entry name" value="Aminotran_4"/>
    <property type="match status" value="1"/>
</dbReference>
<dbReference type="InterPro" id="IPR036038">
    <property type="entry name" value="Aminotransferase-like"/>
</dbReference>
<proteinExistence type="predicted"/>
<dbReference type="InterPro" id="IPR043132">
    <property type="entry name" value="BCAT-like_C"/>
</dbReference>
<dbReference type="Pfam" id="PF00425">
    <property type="entry name" value="Chorismate_bind"/>
    <property type="match status" value="1"/>
</dbReference>
<sequence>MPISGPFVLLDDARPGGRQLLLRDPIEIVSADRAGDVPQALNRLREAIGAGRHVAGYLSYDAGAGPSLWFGLFDRDEPFDIAELPDPAGAFCSAAEPSISYEAYAAALAEAQALIAAGEVYQLNLTFPNRVSVGGHPLGLYARLRAEAGAGWGAVVHDGARWLLSFSPELFFRIEGQRIIARPMKGTERRGRSPAEDDALAEALAADPKQRAENLMIVDLLRNDLARVSAPGSVAVPELFAVERYPTVLQMVSGVEAALAPDKDALDALEALFPCGSITGAPKHRAMQAIAAIEQAPRGIYTGAIGAIDPDGDAAFNVAIRTLVIDGEGEASIGLGSGIVADSRAPAEWEECLAKGAFLRAGQPRFDLIETMRFDAEEGLLELERHLARLKASAAALGFRFDRHAARNELHAATFRLRDAARVRLRLARSGALAIESRALPPVPDKPVTVRIAPLPVDHADVRLIHKTSDRGFYDRARRESGCFEVVFVDEEGLLTEGSFTSLFVRRSDGLLVTPPLTRGLLPGVLRAALIAEGEAIEGELRREDLAQGFLIGNALRGLIEARLG</sequence>
<dbReference type="PANTHER" id="PTHR11236">
    <property type="entry name" value="AMINOBENZOATE/ANTHRANILATE SYNTHASE"/>
    <property type="match status" value="1"/>
</dbReference>
<dbReference type="Gene3D" id="3.30.470.10">
    <property type="match status" value="1"/>
</dbReference>
<feature type="domain" description="Chorismate-utilising enzyme C-terminal" evidence="2">
    <location>
        <begin position="101"/>
        <end position="355"/>
    </location>
</feature>
<gene>
    <name evidence="3" type="ORF">FHS31_002651</name>
</gene>
<dbReference type="RefSeq" id="WP_167074227.1">
    <property type="nucleotide sequence ID" value="NZ_JAAOZC010000007.1"/>
</dbReference>
<evidence type="ECO:0000259" key="2">
    <source>
        <dbReference type="Pfam" id="PF00425"/>
    </source>
</evidence>
<dbReference type="InterPro" id="IPR005802">
    <property type="entry name" value="ADC_synth_comp_1"/>
</dbReference>
<dbReference type="SUPFAM" id="SSF56322">
    <property type="entry name" value="ADC synthase"/>
    <property type="match status" value="1"/>
</dbReference>
<dbReference type="NCBIfam" id="TIGR00553">
    <property type="entry name" value="pabB"/>
    <property type="match status" value="1"/>
</dbReference>
<dbReference type="Proteomes" id="UP000727456">
    <property type="component" value="Unassembled WGS sequence"/>
</dbReference>
<evidence type="ECO:0000256" key="1">
    <source>
        <dbReference type="ARBA" id="ARBA00014472"/>
    </source>
</evidence>
<reference evidence="3 4" key="1">
    <citation type="submission" date="2020-03" db="EMBL/GenBank/DDBJ databases">
        <title>Genomic Encyclopedia of Type Strains, Phase III (KMG-III): the genomes of soil and plant-associated and newly described type strains.</title>
        <authorList>
            <person name="Whitman W."/>
        </authorList>
    </citation>
    <scope>NUCLEOTIDE SEQUENCE [LARGE SCALE GENOMIC DNA]</scope>
    <source>
        <strain evidence="3 4">CECT 8804</strain>
    </source>
</reference>
<dbReference type="InterPro" id="IPR001544">
    <property type="entry name" value="Aminotrans_IV"/>
</dbReference>
<accession>A0ABX0TU95</accession>
<protein>
    <recommendedName>
        <fullName evidence="1">Probable branched-chain-amino-acid aminotransferase</fullName>
    </recommendedName>
</protein>
<comment type="caution">
    <text evidence="3">The sequence shown here is derived from an EMBL/GenBank/DDBJ whole genome shotgun (WGS) entry which is preliminary data.</text>
</comment>
<dbReference type="SUPFAM" id="SSF56752">
    <property type="entry name" value="D-aminoacid aminotransferase-like PLP-dependent enzymes"/>
    <property type="match status" value="1"/>
</dbReference>
<dbReference type="PRINTS" id="PR00095">
    <property type="entry name" value="ANTSNTHASEI"/>
</dbReference>
<dbReference type="Gene3D" id="3.60.120.10">
    <property type="entry name" value="Anthranilate synthase"/>
    <property type="match status" value="1"/>
</dbReference>
<dbReference type="InterPro" id="IPR015890">
    <property type="entry name" value="Chorismate_C"/>
</dbReference>